<feature type="signal peptide" evidence="1">
    <location>
        <begin position="1"/>
        <end position="20"/>
    </location>
</feature>
<gene>
    <name evidence="2" type="ORF">MST27_12600</name>
</gene>
<dbReference type="RefSeq" id="WP_243606289.1">
    <property type="nucleotide sequence ID" value="NZ_JALGRD010000006.1"/>
</dbReference>
<reference evidence="2" key="1">
    <citation type="submission" date="2022-03" db="EMBL/GenBank/DDBJ databases">
        <title>Pseudomonas marianensis sp. nov., a marine bacterium isolated from deep-sea sediments of the Mariana Trench.</title>
        <authorList>
            <person name="Wei Y."/>
        </authorList>
    </citation>
    <scope>NUCLEOTIDE SEQUENCE</scope>
    <source>
        <strain evidence="2">PS1</strain>
    </source>
</reference>
<evidence type="ECO:0000256" key="1">
    <source>
        <dbReference type="SAM" id="SignalP"/>
    </source>
</evidence>
<evidence type="ECO:0000313" key="3">
    <source>
        <dbReference type="Proteomes" id="UP001139682"/>
    </source>
</evidence>
<accession>A0A9X2ASY2</accession>
<comment type="caution">
    <text evidence="2">The sequence shown here is derived from an EMBL/GenBank/DDBJ whole genome shotgun (WGS) entry which is preliminary data.</text>
</comment>
<dbReference type="AlphaFoldDB" id="A0A9X2ASY2"/>
<proteinExistence type="predicted"/>
<organism evidence="2 3">
    <name type="scientific">Stutzerimonas marianensis</name>
    <dbReference type="NCBI Taxonomy" id="2929513"/>
    <lineage>
        <taxon>Bacteria</taxon>
        <taxon>Pseudomonadati</taxon>
        <taxon>Pseudomonadota</taxon>
        <taxon>Gammaproteobacteria</taxon>
        <taxon>Pseudomonadales</taxon>
        <taxon>Pseudomonadaceae</taxon>
        <taxon>Stutzerimonas</taxon>
    </lineage>
</organism>
<dbReference type="Proteomes" id="UP001139682">
    <property type="component" value="Unassembled WGS sequence"/>
</dbReference>
<name>A0A9X2ASY2_9GAMM</name>
<keyword evidence="3" id="KW-1185">Reference proteome</keyword>
<evidence type="ECO:0000313" key="2">
    <source>
        <dbReference type="EMBL" id="MCJ0974210.1"/>
    </source>
</evidence>
<sequence>MNRLMIPLTLALLAAQPALADEQIDEQCTPDVIEAKARELAERVNALTESNPERAAEINEELREMEVKQTAQELGSECEAYEKRMQHVREAEKEADIAPAEKR</sequence>
<feature type="chain" id="PRO_5040990520" evidence="1">
    <location>
        <begin position="21"/>
        <end position="103"/>
    </location>
</feature>
<protein>
    <submittedName>
        <fullName evidence="2">Uncharacterized protein</fullName>
    </submittedName>
</protein>
<keyword evidence="1" id="KW-0732">Signal</keyword>
<dbReference type="EMBL" id="JALGRD010000006">
    <property type="protein sequence ID" value="MCJ0974210.1"/>
    <property type="molecule type" value="Genomic_DNA"/>
</dbReference>